<evidence type="ECO:0000259" key="2">
    <source>
        <dbReference type="PROSITE" id="PS50263"/>
    </source>
</evidence>
<dbReference type="Pfam" id="PF00795">
    <property type="entry name" value="CN_hydrolase"/>
    <property type="match status" value="1"/>
</dbReference>
<dbReference type="OrthoDB" id="9811121at2"/>
<dbReference type="Proteomes" id="UP000001411">
    <property type="component" value="Chromosome"/>
</dbReference>
<dbReference type="PATRIC" id="fig|176280.10.peg.1599"/>
<organism evidence="3 4">
    <name type="scientific">Staphylococcus epidermidis (strain ATCC 12228 / FDA PCI 1200)</name>
    <dbReference type="NCBI Taxonomy" id="176280"/>
    <lineage>
        <taxon>Bacteria</taxon>
        <taxon>Bacillati</taxon>
        <taxon>Bacillota</taxon>
        <taxon>Bacilli</taxon>
        <taxon>Bacillales</taxon>
        <taxon>Staphylococcaceae</taxon>
        <taxon>Staphylococcus</taxon>
    </lineage>
</organism>
<dbReference type="HOGENOM" id="CLU_030130_3_1_9"/>
<dbReference type="AlphaFoldDB" id="A0A0H2VIR0"/>
<protein>
    <recommendedName>
        <fullName evidence="2">CN hydrolase domain-containing protein</fullName>
    </recommendedName>
</protein>
<dbReference type="EMBL" id="AE015929">
    <property type="protein sequence ID" value="AAO05232.1"/>
    <property type="molecule type" value="Genomic_DNA"/>
</dbReference>
<name>A0A0H2VIR0_STAES</name>
<gene>
    <name evidence="3" type="ordered locus">SE_1633</name>
</gene>
<evidence type="ECO:0000256" key="1">
    <source>
        <dbReference type="ARBA" id="ARBA00010613"/>
    </source>
</evidence>
<dbReference type="CDD" id="cd07583">
    <property type="entry name" value="nitrilase_5"/>
    <property type="match status" value="1"/>
</dbReference>
<evidence type="ECO:0000313" key="4">
    <source>
        <dbReference type="Proteomes" id="UP000001411"/>
    </source>
</evidence>
<feature type="domain" description="CN hydrolase" evidence="2">
    <location>
        <begin position="4"/>
        <end position="244"/>
    </location>
</feature>
<accession>A0A0H2VIR0</accession>
<dbReference type="InterPro" id="IPR036526">
    <property type="entry name" value="C-N_Hydrolase_sf"/>
</dbReference>
<dbReference type="SUPFAM" id="SSF56317">
    <property type="entry name" value="Carbon-nitrogen hydrolase"/>
    <property type="match status" value="1"/>
</dbReference>
<dbReference type="InterPro" id="IPR003010">
    <property type="entry name" value="C-N_Hydrolase"/>
</dbReference>
<dbReference type="KEGG" id="sep:SE_1633"/>
<dbReference type="eggNOG" id="COG0388">
    <property type="taxonomic scope" value="Bacteria"/>
</dbReference>
<proteinExistence type="inferred from homology"/>
<dbReference type="PROSITE" id="PS50263">
    <property type="entry name" value="CN_HYDROLASE"/>
    <property type="match status" value="1"/>
</dbReference>
<dbReference type="Gene3D" id="3.60.110.10">
    <property type="entry name" value="Carbon-nitrogen hydrolase"/>
    <property type="match status" value="1"/>
</dbReference>
<evidence type="ECO:0000313" key="3">
    <source>
        <dbReference type="EMBL" id="AAO05232.1"/>
    </source>
</evidence>
<dbReference type="PANTHER" id="PTHR23088:SF27">
    <property type="entry name" value="DEAMINATED GLUTATHIONE AMIDASE"/>
    <property type="match status" value="1"/>
</dbReference>
<sequence length="264" mass="30368">MNILKIQILQFNVERGNVDKNMQNIKTKFNQYLDKDTSVVVLPEMWNNGYALEELEQKADKNLKDSSLFIKDLAHTFNVDIIAGSVSNIRENHIYNTAFAINKNKELINEYDKVHLVPMLREPDFLCGGNVVPEPFYLSDQTLVTQIICYDLRFPEILRYPARKGAKIAFYVAQWPSSRLDHWLSLLKARAIENDIFIVACNSCGDDGHTNYAGNSIVINPNGEILDHLDDKEGVLTTHIDVDLVDQQREYIPVFRNLKPHLYK</sequence>
<comment type="similarity">
    <text evidence="1">Belongs to the carbon-nitrogen hydrolase superfamily. NIT1/NIT2 family.</text>
</comment>
<reference evidence="3 4" key="1">
    <citation type="journal article" date="2003" name="Mol. Microbiol.">
        <title>Genome-based analysis of virulence genes in a non-biofilm-forming Staphylococcus epidermidis strain (ATCC 12228).</title>
        <authorList>
            <person name="Zhang Y.Q."/>
            <person name="Ren S.X."/>
            <person name="Li H.L."/>
            <person name="Wang Y.X."/>
            <person name="Fu G."/>
            <person name="Yang J."/>
            <person name="Qin Z.Q."/>
            <person name="Miao Y.G."/>
            <person name="Wang W.Y."/>
            <person name="Chen R.S."/>
            <person name="Shen Y."/>
            <person name="Chen Z."/>
            <person name="Yuan Z.H."/>
            <person name="Zhao G.P."/>
            <person name="Qu D."/>
            <person name="Danchin A."/>
            <person name="Wen Y.M."/>
        </authorList>
    </citation>
    <scope>NUCLEOTIDE SEQUENCE [LARGE SCALE GENOMIC DNA]</scope>
    <source>
        <strain evidence="4">ATCC 12228 / FDA PCI 1200</strain>
    </source>
</reference>
<dbReference type="PANTHER" id="PTHR23088">
    <property type="entry name" value="NITRILASE-RELATED"/>
    <property type="match status" value="1"/>
</dbReference>